<proteinExistence type="predicted"/>
<dbReference type="GO" id="GO:0000978">
    <property type="term" value="F:RNA polymerase II cis-regulatory region sequence-specific DNA binding"/>
    <property type="evidence" value="ECO:0007669"/>
    <property type="project" value="TreeGrafter"/>
</dbReference>
<reference evidence="7" key="1">
    <citation type="submission" date="2024-06" db="UniProtKB">
        <authorList>
            <consortium name="Ensembl"/>
        </authorList>
    </citation>
    <scope>IDENTIFICATION</scope>
</reference>
<dbReference type="PANTHER" id="PTHR24388">
    <property type="entry name" value="ZINC FINGER PROTEIN"/>
    <property type="match status" value="1"/>
</dbReference>
<keyword evidence="5" id="KW-0539">Nucleus</keyword>
<dbReference type="GeneTree" id="ENSGT00940000162128"/>
<dbReference type="SMART" id="SM00355">
    <property type="entry name" value="ZnF_C2H2"/>
    <property type="match status" value="2"/>
</dbReference>
<dbReference type="STRING" id="9669.ENSMPUP00000011811"/>
<keyword evidence="1" id="KW-0479">Metal-binding</keyword>
<evidence type="ECO:0000256" key="1">
    <source>
        <dbReference type="ARBA" id="ARBA00022723"/>
    </source>
</evidence>
<dbReference type="GO" id="GO:0000981">
    <property type="term" value="F:DNA-binding transcription factor activity, RNA polymerase II-specific"/>
    <property type="evidence" value="ECO:0007669"/>
    <property type="project" value="TreeGrafter"/>
</dbReference>
<feature type="domain" description="C2H2-type" evidence="6">
    <location>
        <begin position="12"/>
        <end position="35"/>
    </location>
</feature>
<dbReference type="PANTHER" id="PTHR24388:SF62">
    <property type="entry name" value="ZINC FINGER PROTEIN 280C"/>
    <property type="match status" value="1"/>
</dbReference>
<dbReference type="InterPro" id="IPR036236">
    <property type="entry name" value="Znf_C2H2_sf"/>
</dbReference>
<keyword evidence="3" id="KW-0863">Zinc-finger</keyword>
<evidence type="ECO:0000259" key="6">
    <source>
        <dbReference type="SMART" id="SM00355"/>
    </source>
</evidence>
<dbReference type="InterPro" id="IPR050527">
    <property type="entry name" value="Snail/Krueppel_Znf"/>
</dbReference>
<dbReference type="Gene3D" id="3.30.160.60">
    <property type="entry name" value="Classic Zinc Finger"/>
    <property type="match status" value="1"/>
</dbReference>
<dbReference type="GO" id="GO:0008270">
    <property type="term" value="F:zinc ion binding"/>
    <property type="evidence" value="ECO:0007669"/>
    <property type="project" value="UniProtKB-KW"/>
</dbReference>
<evidence type="ECO:0000256" key="5">
    <source>
        <dbReference type="ARBA" id="ARBA00023242"/>
    </source>
</evidence>
<dbReference type="EMBL" id="AEYP01110185">
    <property type="status" value="NOT_ANNOTATED_CDS"/>
    <property type="molecule type" value="Genomic_DNA"/>
</dbReference>
<feature type="domain" description="C2H2-type" evidence="6">
    <location>
        <begin position="41"/>
        <end position="63"/>
    </location>
</feature>
<evidence type="ECO:0000256" key="4">
    <source>
        <dbReference type="ARBA" id="ARBA00022833"/>
    </source>
</evidence>
<evidence type="ECO:0000256" key="2">
    <source>
        <dbReference type="ARBA" id="ARBA00022737"/>
    </source>
</evidence>
<keyword evidence="2" id="KW-0677">Repeat</keyword>
<keyword evidence="4" id="KW-0862">Zinc</keyword>
<sequence length="75" mass="8834">MKDTHKPGEMPYICQVCQFRSSSFSDVESHFRASHENTKNLLCPFCLKVSRMATPYMNHYMKHQVRFSSYLLILS</sequence>
<dbReference type="eggNOG" id="KOG1721">
    <property type="taxonomic scope" value="Eukaryota"/>
</dbReference>
<evidence type="ECO:0000313" key="7">
    <source>
        <dbReference type="Ensembl" id="ENSMPUP00000011811.1"/>
    </source>
</evidence>
<dbReference type="AlphaFoldDB" id="M3YKF4"/>
<dbReference type="InterPro" id="IPR013087">
    <property type="entry name" value="Znf_C2H2_type"/>
</dbReference>
<accession>M3YKF4</accession>
<dbReference type="HOGENOM" id="CLU_2670468_0_0_1"/>
<dbReference type="InParanoid" id="M3YKF4"/>
<dbReference type="SUPFAM" id="SSF57667">
    <property type="entry name" value="beta-beta-alpha zinc fingers"/>
    <property type="match status" value="1"/>
</dbReference>
<dbReference type="Ensembl" id="ENSMPUT00000012004.1">
    <property type="protein sequence ID" value="ENSMPUP00000011811.1"/>
    <property type="gene ID" value="ENSMPUG00000011901.1"/>
</dbReference>
<organism evidence="7">
    <name type="scientific">Mustela putorius furo</name>
    <name type="common">European domestic ferret</name>
    <name type="synonym">Mustela furo</name>
    <dbReference type="NCBI Taxonomy" id="9669"/>
    <lineage>
        <taxon>Eukaryota</taxon>
        <taxon>Metazoa</taxon>
        <taxon>Chordata</taxon>
        <taxon>Craniata</taxon>
        <taxon>Vertebrata</taxon>
        <taxon>Euteleostomi</taxon>
        <taxon>Mammalia</taxon>
        <taxon>Eutheria</taxon>
        <taxon>Laurasiatheria</taxon>
        <taxon>Carnivora</taxon>
        <taxon>Caniformia</taxon>
        <taxon>Musteloidea</taxon>
        <taxon>Mustelidae</taxon>
        <taxon>Mustelinae</taxon>
        <taxon>Mustela</taxon>
    </lineage>
</organism>
<evidence type="ECO:0000256" key="3">
    <source>
        <dbReference type="ARBA" id="ARBA00022771"/>
    </source>
</evidence>
<name>M3YKF4_MUSPF</name>
<protein>
    <recommendedName>
        <fullName evidence="6">C2H2-type domain-containing protein</fullName>
    </recommendedName>
</protein>